<evidence type="ECO:0000313" key="3">
    <source>
        <dbReference type="Proteomes" id="UP001596056"/>
    </source>
</evidence>
<feature type="domain" description="Zinc-ribbon" evidence="1">
    <location>
        <begin position="4"/>
        <end position="79"/>
    </location>
</feature>
<dbReference type="Proteomes" id="UP001596056">
    <property type="component" value="Unassembled WGS sequence"/>
</dbReference>
<dbReference type="PIRSF" id="PIRSF012641">
    <property type="entry name" value="UCP012641"/>
    <property type="match status" value="1"/>
</dbReference>
<gene>
    <name evidence="2" type="ORF">ACFPOC_15650</name>
</gene>
<proteinExistence type="predicted"/>
<comment type="caution">
    <text evidence="2">The sequence shown here is derived from an EMBL/GenBank/DDBJ whole genome shotgun (WGS) entry which is preliminary data.</text>
</comment>
<organism evidence="2 3">
    <name type="scientific">Rubellimicrobium aerolatum</name>
    <dbReference type="NCBI Taxonomy" id="490979"/>
    <lineage>
        <taxon>Bacteria</taxon>
        <taxon>Pseudomonadati</taxon>
        <taxon>Pseudomonadota</taxon>
        <taxon>Alphaproteobacteria</taxon>
        <taxon>Rhodobacterales</taxon>
        <taxon>Roseobacteraceae</taxon>
        <taxon>Rubellimicrobium</taxon>
    </lineage>
</organism>
<name>A0ABW0SFW1_9RHOB</name>
<keyword evidence="3" id="KW-1185">Reference proteome</keyword>
<dbReference type="Pfam" id="PF10005">
    <property type="entry name" value="Zn_ribbon_DZR_6"/>
    <property type="match status" value="1"/>
</dbReference>
<dbReference type="RefSeq" id="WP_209840883.1">
    <property type="nucleotide sequence ID" value="NZ_JAGGJP010000009.1"/>
</dbReference>
<dbReference type="EMBL" id="JBHSNA010000020">
    <property type="protein sequence ID" value="MFC5567848.1"/>
    <property type="molecule type" value="Genomic_DNA"/>
</dbReference>
<dbReference type="Pfam" id="PF15887">
    <property type="entry name" value="Peptidase_Mx"/>
    <property type="match status" value="1"/>
</dbReference>
<reference evidence="3" key="1">
    <citation type="journal article" date="2019" name="Int. J. Syst. Evol. Microbiol.">
        <title>The Global Catalogue of Microorganisms (GCM) 10K type strain sequencing project: providing services to taxonomists for standard genome sequencing and annotation.</title>
        <authorList>
            <consortium name="The Broad Institute Genomics Platform"/>
            <consortium name="The Broad Institute Genome Sequencing Center for Infectious Disease"/>
            <person name="Wu L."/>
            <person name="Ma J."/>
        </authorList>
    </citation>
    <scope>NUCLEOTIDE SEQUENCE [LARGE SCALE GENOMIC DNA]</scope>
    <source>
        <strain evidence="3">KACC 11588</strain>
    </source>
</reference>
<sequence>MKRFACPSCDHEVFFDSLTCLGCGIDLAYDPDSARVEALDGRPGCDNRAEIGCNWIARKPEEGAFCASCALTETIPDLTVPGNDLRWRKIEAAKRRLIYSLLRLDLPLVSRAGNALRFRLLADEKMPDGRVQRVLTGHDDGLVTLNVSEADDDRRERMRTEMGERYRTLLGHCRHEVGHFYFDVLVAEGGRKAEFTALFGDPDQDYQAALNRHYAEGPPEGWEDRHVSAYATTHPWEDFAETFAHWLHMTDGLETASAYGLVSAPDPYARGPVEPLAQAWVPLAIAMNAMSRALGQPDLYPFVIAPPVVEKLGFIHDLMADRLRSAA</sequence>
<accession>A0ABW0SFW1</accession>
<dbReference type="InterPro" id="IPR011201">
    <property type="entry name" value="Zinc-ribbon_6_bact"/>
</dbReference>
<dbReference type="InterPro" id="IPR031321">
    <property type="entry name" value="UCP012641"/>
</dbReference>
<evidence type="ECO:0000313" key="2">
    <source>
        <dbReference type="EMBL" id="MFC5567848.1"/>
    </source>
</evidence>
<protein>
    <submittedName>
        <fullName evidence="2">Zinc-binding metallopeptidase</fullName>
    </submittedName>
</protein>
<evidence type="ECO:0000259" key="1">
    <source>
        <dbReference type="Pfam" id="PF10005"/>
    </source>
</evidence>